<keyword evidence="3" id="KW-1185">Reference proteome</keyword>
<dbReference type="OrthoDB" id="7595841at2"/>
<evidence type="ECO:0000256" key="1">
    <source>
        <dbReference type="SAM" id="Phobius"/>
    </source>
</evidence>
<evidence type="ECO:0000313" key="3">
    <source>
        <dbReference type="Proteomes" id="UP000321249"/>
    </source>
</evidence>
<evidence type="ECO:0000313" key="2">
    <source>
        <dbReference type="EMBL" id="TXC64654.1"/>
    </source>
</evidence>
<gene>
    <name evidence="2" type="ORF">FRZ32_13955</name>
</gene>
<dbReference type="EMBL" id="VOQQ01000001">
    <property type="protein sequence ID" value="TXC64654.1"/>
    <property type="molecule type" value="Genomic_DNA"/>
</dbReference>
<dbReference type="AlphaFoldDB" id="A0A5C6TW28"/>
<accession>A0A5C6TW28</accession>
<comment type="caution">
    <text evidence="2">The sequence shown here is derived from an EMBL/GenBank/DDBJ whole genome shotgun (WGS) entry which is preliminary data.</text>
</comment>
<keyword evidence="1" id="KW-0812">Transmembrane</keyword>
<proteinExistence type="predicted"/>
<dbReference type="Proteomes" id="UP000321249">
    <property type="component" value="Unassembled WGS sequence"/>
</dbReference>
<dbReference type="RefSeq" id="WP_147044077.1">
    <property type="nucleotide sequence ID" value="NZ_BAABIR010000001.1"/>
</dbReference>
<protein>
    <recommendedName>
        <fullName evidence="4">DUF1049 domain-containing protein</fullName>
    </recommendedName>
</protein>
<keyword evidence="1" id="KW-0472">Membrane</keyword>
<sequence length="99" mass="11287">MQFLKILIWVLVIVTLFLFSWANWRVVTIDLWGGLQADVNLPFLVLGSLLLGFLPTYIVQRARIWSLRRRYETGTNAVVANAPIVRTPPVPEGEPRANQ</sequence>
<reference evidence="2 3" key="1">
    <citation type="journal article" date="2015" name="J. Microbiol.">
        <title>Sphingosinicella ginsenosidimutans sp. nov., with ginsenoside converting activity.</title>
        <authorList>
            <person name="Kim J.K."/>
            <person name="Kang M.S."/>
            <person name="Park S.C."/>
            <person name="Kim K.M."/>
            <person name="Choi K."/>
            <person name="Yoon M.H."/>
            <person name="Im W.T."/>
        </authorList>
    </citation>
    <scope>NUCLEOTIDE SEQUENCE [LARGE SCALE GENOMIC DNA]</scope>
    <source>
        <strain evidence="2 3">BS-11</strain>
    </source>
</reference>
<feature type="transmembrane region" description="Helical" evidence="1">
    <location>
        <begin position="39"/>
        <end position="59"/>
    </location>
</feature>
<keyword evidence="1" id="KW-1133">Transmembrane helix</keyword>
<feature type="transmembrane region" description="Helical" evidence="1">
    <location>
        <begin position="7"/>
        <end position="27"/>
    </location>
</feature>
<organism evidence="2 3">
    <name type="scientific">Allosphingosinicella ginsenosidimutans</name>
    <dbReference type="NCBI Taxonomy" id="1176539"/>
    <lineage>
        <taxon>Bacteria</taxon>
        <taxon>Pseudomonadati</taxon>
        <taxon>Pseudomonadota</taxon>
        <taxon>Alphaproteobacteria</taxon>
        <taxon>Sphingomonadales</taxon>
        <taxon>Sphingomonadaceae</taxon>
        <taxon>Allosphingosinicella</taxon>
    </lineage>
</organism>
<evidence type="ECO:0008006" key="4">
    <source>
        <dbReference type="Google" id="ProtNLM"/>
    </source>
</evidence>
<name>A0A5C6TW28_9SPHN</name>